<name>A0A6M2DDD0_RHIMP</name>
<organism evidence="1">
    <name type="scientific">Rhipicephalus microplus</name>
    <name type="common">Cattle tick</name>
    <name type="synonym">Boophilus microplus</name>
    <dbReference type="NCBI Taxonomy" id="6941"/>
    <lineage>
        <taxon>Eukaryota</taxon>
        <taxon>Metazoa</taxon>
        <taxon>Ecdysozoa</taxon>
        <taxon>Arthropoda</taxon>
        <taxon>Chelicerata</taxon>
        <taxon>Arachnida</taxon>
        <taxon>Acari</taxon>
        <taxon>Parasitiformes</taxon>
        <taxon>Ixodida</taxon>
        <taxon>Ixodoidea</taxon>
        <taxon>Ixodidae</taxon>
        <taxon>Rhipicephalinae</taxon>
        <taxon>Rhipicephalus</taxon>
        <taxon>Boophilus</taxon>
    </lineage>
</organism>
<proteinExistence type="predicted"/>
<reference evidence="1" key="1">
    <citation type="submission" date="2019-09" db="EMBL/GenBank/DDBJ databases">
        <title>Organ-specific transcriptomic study of the physiology of the cattle tick, Rhipicephalus microplus.</title>
        <authorList>
            <person name="Tirloni L."/>
            <person name="Braz G."/>
            <person name="Gandara A.C.P."/>
            <person name="Sabadin G.A."/>
            <person name="da Silva R.M."/>
            <person name="Guizzo M.G."/>
            <person name="Machado J.A."/>
            <person name="Costa E.P."/>
            <person name="Gomes H.F."/>
            <person name="Moraes J."/>
            <person name="Mota M.B.S."/>
            <person name="Mesquita R.D."/>
            <person name="Alvarenga P.H."/>
            <person name="Alves F."/>
            <person name="Seixas A."/>
            <person name="da Fonseca R.N."/>
            <person name="Fogaca A."/>
            <person name="Logullo C."/>
            <person name="Tanaka A."/>
            <person name="Daffre S."/>
            <person name="Termignoni C."/>
            <person name="Vaz I.S.Jr."/>
            <person name="Oliveira P.L."/>
            <person name="Ribeiro J.M."/>
        </authorList>
    </citation>
    <scope>NUCLEOTIDE SEQUENCE</scope>
    <source>
        <strain evidence="1">Porto Alegre</strain>
    </source>
</reference>
<protein>
    <submittedName>
        <fullName evidence="1">Putative secreted protein ovary overexpressed</fullName>
    </submittedName>
</protein>
<dbReference type="AlphaFoldDB" id="A0A6M2DDD0"/>
<accession>A0A6M2DDD0</accession>
<dbReference type="EMBL" id="GHWJ01010913">
    <property type="protein sequence ID" value="NOV43650.1"/>
    <property type="molecule type" value="Transcribed_RNA"/>
</dbReference>
<evidence type="ECO:0000313" key="1">
    <source>
        <dbReference type="EMBL" id="NOV43650.1"/>
    </source>
</evidence>
<sequence>MLMFCEIINYLCFYLMYQTKAVKLFNRQVMFFGPNARKGEKFLMYNFKIEGVLQGASYIIYICASLL</sequence>